<evidence type="ECO:0000313" key="4">
    <source>
        <dbReference type="Proteomes" id="UP000235965"/>
    </source>
</evidence>
<evidence type="ECO:0000313" key="3">
    <source>
        <dbReference type="EMBL" id="PNF29289.1"/>
    </source>
</evidence>
<reference evidence="3 4" key="1">
    <citation type="submission" date="2017-12" db="EMBL/GenBank/DDBJ databases">
        <title>Hemimetabolous genomes reveal molecular basis of termite eusociality.</title>
        <authorList>
            <person name="Harrison M.C."/>
            <person name="Jongepier E."/>
            <person name="Robertson H.M."/>
            <person name="Arning N."/>
            <person name="Bitard-Feildel T."/>
            <person name="Chao H."/>
            <person name="Childers C.P."/>
            <person name="Dinh H."/>
            <person name="Doddapaneni H."/>
            <person name="Dugan S."/>
            <person name="Gowin J."/>
            <person name="Greiner C."/>
            <person name="Han Y."/>
            <person name="Hu H."/>
            <person name="Hughes D.S.T."/>
            <person name="Huylmans A.-K."/>
            <person name="Kemena C."/>
            <person name="Kremer L.P.M."/>
            <person name="Lee S.L."/>
            <person name="Lopez-Ezquerra A."/>
            <person name="Mallet L."/>
            <person name="Monroy-Kuhn J.M."/>
            <person name="Moser A."/>
            <person name="Murali S.C."/>
            <person name="Muzny D.M."/>
            <person name="Otani S."/>
            <person name="Piulachs M.-D."/>
            <person name="Poelchau M."/>
            <person name="Qu J."/>
            <person name="Schaub F."/>
            <person name="Wada-Katsumata A."/>
            <person name="Worley K.C."/>
            <person name="Xie Q."/>
            <person name="Ylla G."/>
            <person name="Poulsen M."/>
            <person name="Gibbs R.A."/>
            <person name="Schal C."/>
            <person name="Richards S."/>
            <person name="Belles X."/>
            <person name="Korb J."/>
            <person name="Bornberg-Bauer E."/>
        </authorList>
    </citation>
    <scope>NUCLEOTIDE SEQUENCE [LARGE SCALE GENOMIC DNA]</scope>
    <source>
        <tissue evidence="3">Whole body</tissue>
    </source>
</reference>
<comment type="caution">
    <text evidence="3">The sequence shown here is derived from an EMBL/GenBank/DDBJ whole genome shotgun (WGS) entry which is preliminary data.</text>
</comment>
<dbReference type="PANTHER" id="PTHR18870:SF9">
    <property type="entry name" value="PROTEIN TAG-278-RELATED"/>
    <property type="match status" value="1"/>
</dbReference>
<dbReference type="InParanoid" id="A0A2J7QL23"/>
<accession>A0A2J7QL23</accession>
<gene>
    <name evidence="3" type="ORF">B7P43_G08942</name>
</gene>
<sequence>MEADREEEIKIIERALEEALEEKALILARFEQDFEKLRTVNTDREQQLLDDFEWKLREVEQACKRRLEEKDKAAEERLKEGKKELELKLKLAEQQLQELPQLKTYEAEVIQLRGLTIEQQRSLRVTTRQTEQLQVSERLLKEEVTRLRGQLDKEKSHGICMQSLHEKKMADNEKKFEIRLDQQKSEITAQWEDRLRQECSRLKSELDQLHSEEKHLAVESVKVQKEQEMRTAKQNWERRLQECLKEISTLKDRLTEKDTYYHGELEKAQTNADRDIFDLRRKLDKLDLSYQDQLEKLTEKYEKEIEQLNWESERKIQQLEQNWQLQMSSTRATLELVKEQMERDAQDHLDAAEEKHRKQLGAHKYSSLECNLPLSLLHWETSAADIQWERLMNEKEKAVADLEEKHQTQVELIKAELEKTTKNSISRENELLEVIANLKKQLQGQTAVISDLQGNVDLLQGGMQVLNQEISTQNVELQRIQTQTTHKLREREAQLEVEQQRKVAELKDQFAAESKQWQEQMKALKDQSQQKLNYLAKLVQESEEKYKNRESHKEDTDLIAHLKQALEEREHEIACLTEEKRFYQLELMNHESTYNHLFSVQPITGVMDPLHHHRKKGLKSPSRQHQLHPPKAQRWQVTASSVPALCTHSNTSHRKDFIVQKSKSLEPSMIHIKQDLHGKVAETSKPVCKDKSHQVMSPLDHVSNLVSTTENSTVETCGLQSIETTSNFNSVPDQIVCSGTSESLKSDKLRSVQGNSDQIMADLSSITNCESAVSQDCPLTFNAVDVPDSRMSILLQSHKSAERSKISNSEIRSKSVETAANEVRSIIIGSVSTPTLQ</sequence>
<name>A0A2J7QL23_9NEOP</name>
<evidence type="ECO:0000256" key="2">
    <source>
        <dbReference type="SAM" id="Coils"/>
    </source>
</evidence>
<dbReference type="OrthoDB" id="75801at2759"/>
<evidence type="ECO:0000256" key="1">
    <source>
        <dbReference type="ARBA" id="ARBA00023054"/>
    </source>
</evidence>
<dbReference type="EMBL" id="NEVH01013254">
    <property type="protein sequence ID" value="PNF29289.1"/>
    <property type="molecule type" value="Genomic_DNA"/>
</dbReference>
<proteinExistence type="predicted"/>
<feature type="coiled-coil region" evidence="2">
    <location>
        <begin position="2"/>
        <end position="29"/>
    </location>
</feature>
<evidence type="ECO:0008006" key="5">
    <source>
        <dbReference type="Google" id="ProtNLM"/>
    </source>
</evidence>
<protein>
    <recommendedName>
        <fullName evidence="5">Protein FAM184A/B N-terminal domain-containing protein</fullName>
    </recommendedName>
</protein>
<dbReference type="PANTHER" id="PTHR18870">
    <property type="entry name" value="PROTEIN TAG-278-RELATED"/>
    <property type="match status" value="1"/>
</dbReference>
<dbReference type="STRING" id="105785.A0A2J7QL23"/>
<keyword evidence="4" id="KW-1185">Reference proteome</keyword>
<keyword evidence="1 2" id="KW-0175">Coiled coil</keyword>
<organism evidence="3 4">
    <name type="scientific">Cryptotermes secundus</name>
    <dbReference type="NCBI Taxonomy" id="105785"/>
    <lineage>
        <taxon>Eukaryota</taxon>
        <taxon>Metazoa</taxon>
        <taxon>Ecdysozoa</taxon>
        <taxon>Arthropoda</taxon>
        <taxon>Hexapoda</taxon>
        <taxon>Insecta</taxon>
        <taxon>Pterygota</taxon>
        <taxon>Neoptera</taxon>
        <taxon>Polyneoptera</taxon>
        <taxon>Dictyoptera</taxon>
        <taxon>Blattodea</taxon>
        <taxon>Blattoidea</taxon>
        <taxon>Termitoidae</taxon>
        <taxon>Kalotermitidae</taxon>
        <taxon>Cryptotermitinae</taxon>
        <taxon>Cryptotermes</taxon>
    </lineage>
</organism>
<feature type="coiled-coil region" evidence="2">
    <location>
        <begin position="192"/>
        <end position="253"/>
    </location>
</feature>
<dbReference type="Proteomes" id="UP000235965">
    <property type="component" value="Unassembled WGS sequence"/>
</dbReference>
<feature type="coiled-coil region" evidence="2">
    <location>
        <begin position="56"/>
        <end position="102"/>
    </location>
</feature>
<feature type="coiled-coil region" evidence="2">
    <location>
        <begin position="291"/>
        <end position="358"/>
    </location>
</feature>
<dbReference type="AlphaFoldDB" id="A0A2J7QL23"/>
<feature type="coiled-coil region" evidence="2">
    <location>
        <begin position="559"/>
        <end position="586"/>
    </location>
</feature>
<feature type="coiled-coil region" evidence="2">
    <location>
        <begin position="385"/>
        <end position="483"/>
    </location>
</feature>